<dbReference type="EMBL" id="ACLL01000052">
    <property type="protein sequence ID" value="EEW52978.1"/>
    <property type="molecule type" value="Genomic_DNA"/>
</dbReference>
<sequence length="281" mass="31870">MDQGSNYDWTTIWSILPEKAQENLVNPSAKAIGDGVGGIFTWVFHKPIEYMAVEQAKVESLKHMTAEKLSKIPENKMDFSKSGLMVKALEDSKYSLDSEIMREYFSTLIAKAANKDTANKVSPYFSTILSNMSASDAHFLSKFKIKFESNEYVKGPDYIVNNDLPLCRMKLTGPHGEIAYTAENSTFADYNKDKLQAYTESLELLNSFRVLNYQYGIGKGHFRDDYEKMYNLLNVDEEQKGIDGKSQRIHYLTHAFTNAEAEYGYVELTSIGQSFANIVLL</sequence>
<dbReference type="eggNOG" id="ENOG5032YK2">
    <property type="taxonomic scope" value="Bacteria"/>
</dbReference>
<organism evidence="1 2">
    <name type="scientific">Limosilactobacillus antri DSM 16041</name>
    <dbReference type="NCBI Taxonomy" id="525309"/>
    <lineage>
        <taxon>Bacteria</taxon>
        <taxon>Bacillati</taxon>
        <taxon>Bacillota</taxon>
        <taxon>Bacilli</taxon>
        <taxon>Lactobacillales</taxon>
        <taxon>Lactobacillaceae</taxon>
        <taxon>Limosilactobacillus</taxon>
    </lineage>
</organism>
<dbReference type="RefSeq" id="WP_007123408.1">
    <property type="nucleotide sequence ID" value="NZ_AZDK01000037.1"/>
</dbReference>
<evidence type="ECO:0008006" key="3">
    <source>
        <dbReference type="Google" id="ProtNLM"/>
    </source>
</evidence>
<comment type="caution">
    <text evidence="1">The sequence shown here is derived from an EMBL/GenBank/DDBJ whole genome shotgun (WGS) entry which is preliminary data.</text>
</comment>
<name>C8P972_9LACO</name>
<evidence type="ECO:0000313" key="1">
    <source>
        <dbReference type="EMBL" id="EEW52978.1"/>
    </source>
</evidence>
<evidence type="ECO:0000313" key="2">
    <source>
        <dbReference type="Proteomes" id="UP000003675"/>
    </source>
</evidence>
<proteinExistence type="predicted"/>
<dbReference type="Proteomes" id="UP000003675">
    <property type="component" value="Unassembled WGS sequence"/>
</dbReference>
<reference evidence="1 2" key="1">
    <citation type="submission" date="2009-09" db="EMBL/GenBank/DDBJ databases">
        <authorList>
            <person name="Qin X."/>
            <person name="Bachman B."/>
            <person name="Battles P."/>
            <person name="Bell A."/>
            <person name="Bess C."/>
            <person name="Bickham C."/>
            <person name="Chaboub L."/>
            <person name="Chen D."/>
            <person name="Coyle M."/>
            <person name="Deiros D.R."/>
            <person name="Dinh H."/>
            <person name="Forbes L."/>
            <person name="Fowler G."/>
            <person name="Francisco L."/>
            <person name="Fu Q."/>
            <person name="Gubbala S."/>
            <person name="Hale W."/>
            <person name="Han Y."/>
            <person name="Hemphill L."/>
            <person name="Highlander S.K."/>
            <person name="Hirani K."/>
            <person name="Hogues M."/>
            <person name="Jackson L."/>
            <person name="Jakkamsetti A."/>
            <person name="Javaid M."/>
            <person name="Jiang H."/>
            <person name="Korchina V."/>
            <person name="Kovar C."/>
            <person name="Lara F."/>
            <person name="Lee S."/>
            <person name="Mata R."/>
            <person name="Mathew T."/>
            <person name="Moen C."/>
            <person name="Morales K."/>
            <person name="Munidasa M."/>
            <person name="Nazareth L."/>
            <person name="Ngo R."/>
            <person name="Nguyen L."/>
            <person name="Okwuonu G."/>
            <person name="Ongeri F."/>
            <person name="Patil S."/>
            <person name="Petrosino J."/>
            <person name="Pham C."/>
            <person name="Pham P."/>
            <person name="Pu L.-L."/>
            <person name="Puazo M."/>
            <person name="Raj R."/>
            <person name="Reid J."/>
            <person name="Rouhana J."/>
            <person name="Saada N."/>
            <person name="Shang Y."/>
            <person name="Simmons D."/>
            <person name="Thornton R."/>
            <person name="Warren J."/>
            <person name="Weissenberger G."/>
            <person name="Zhang J."/>
            <person name="Zhang L."/>
            <person name="Zhou C."/>
            <person name="Zhu D."/>
            <person name="Muzny D."/>
            <person name="Worley K."/>
            <person name="Gibbs R."/>
        </authorList>
    </citation>
    <scope>NUCLEOTIDE SEQUENCE [LARGE SCALE GENOMIC DNA]</scope>
    <source>
        <strain evidence="1 2">DSM 16041</strain>
    </source>
</reference>
<dbReference type="AlphaFoldDB" id="C8P972"/>
<gene>
    <name evidence="1" type="ORF">HMPREF0494_1866</name>
</gene>
<dbReference type="HOGENOM" id="CLU_989654_0_0_9"/>
<dbReference type="Pfam" id="PF14337">
    <property type="entry name" value="Abi_alpha"/>
    <property type="match status" value="1"/>
</dbReference>
<accession>C8P972</accession>
<protein>
    <recommendedName>
        <fullName evidence="3">DUF4393 domain-containing protein</fullName>
    </recommendedName>
</protein>
<dbReference type="STRING" id="525309.HMPREF0494_1866"/>
<dbReference type="InterPro" id="IPR025506">
    <property type="entry name" value="Abi_alpha"/>
</dbReference>